<sequence>MNGDGISDSNGESVRDSLARDEARVLFDRLHRMKINSELDVREDEHLTGNTDRSYEEKTLSNRECNDRGISIGAADQLLVA</sequence>
<dbReference type="Proteomes" id="UP001605036">
    <property type="component" value="Unassembled WGS sequence"/>
</dbReference>
<protein>
    <submittedName>
        <fullName evidence="1">Uncharacterized protein</fullName>
    </submittedName>
</protein>
<gene>
    <name evidence="1" type="ORF">R1flu_016115</name>
</gene>
<dbReference type="EMBL" id="JBHFFA010000004">
    <property type="protein sequence ID" value="KAL2631429.1"/>
    <property type="molecule type" value="Genomic_DNA"/>
</dbReference>
<dbReference type="AlphaFoldDB" id="A0ABD1YKX0"/>
<evidence type="ECO:0000313" key="1">
    <source>
        <dbReference type="EMBL" id="KAL2631429.1"/>
    </source>
</evidence>
<proteinExistence type="predicted"/>
<accession>A0ABD1YKX0</accession>
<comment type="caution">
    <text evidence="1">The sequence shown here is derived from an EMBL/GenBank/DDBJ whole genome shotgun (WGS) entry which is preliminary data.</text>
</comment>
<evidence type="ECO:0000313" key="2">
    <source>
        <dbReference type="Proteomes" id="UP001605036"/>
    </source>
</evidence>
<keyword evidence="2" id="KW-1185">Reference proteome</keyword>
<name>A0ABD1YKX0_9MARC</name>
<reference evidence="1 2" key="1">
    <citation type="submission" date="2024-09" db="EMBL/GenBank/DDBJ databases">
        <title>Chromosome-scale assembly of Riccia fluitans.</title>
        <authorList>
            <person name="Paukszto L."/>
            <person name="Sawicki J."/>
            <person name="Karawczyk K."/>
            <person name="Piernik-Szablinska J."/>
            <person name="Szczecinska M."/>
            <person name="Mazdziarz M."/>
        </authorList>
    </citation>
    <scope>NUCLEOTIDE SEQUENCE [LARGE SCALE GENOMIC DNA]</scope>
    <source>
        <strain evidence="1">Rf_01</strain>
        <tissue evidence="1">Aerial parts of the thallus</tissue>
    </source>
</reference>
<organism evidence="1 2">
    <name type="scientific">Riccia fluitans</name>
    <dbReference type="NCBI Taxonomy" id="41844"/>
    <lineage>
        <taxon>Eukaryota</taxon>
        <taxon>Viridiplantae</taxon>
        <taxon>Streptophyta</taxon>
        <taxon>Embryophyta</taxon>
        <taxon>Marchantiophyta</taxon>
        <taxon>Marchantiopsida</taxon>
        <taxon>Marchantiidae</taxon>
        <taxon>Marchantiales</taxon>
        <taxon>Ricciaceae</taxon>
        <taxon>Riccia</taxon>
    </lineage>
</organism>